<feature type="compositionally biased region" description="Basic residues" evidence="1">
    <location>
        <begin position="126"/>
        <end position="137"/>
    </location>
</feature>
<keyword evidence="3" id="KW-1185">Reference proteome</keyword>
<organism evidence="2 3">
    <name type="scientific">Coprinellus micaceus</name>
    <name type="common">Glistening ink-cap mushroom</name>
    <name type="synonym">Coprinus micaceus</name>
    <dbReference type="NCBI Taxonomy" id="71717"/>
    <lineage>
        <taxon>Eukaryota</taxon>
        <taxon>Fungi</taxon>
        <taxon>Dikarya</taxon>
        <taxon>Basidiomycota</taxon>
        <taxon>Agaricomycotina</taxon>
        <taxon>Agaricomycetes</taxon>
        <taxon>Agaricomycetidae</taxon>
        <taxon>Agaricales</taxon>
        <taxon>Agaricineae</taxon>
        <taxon>Psathyrellaceae</taxon>
        <taxon>Coprinellus</taxon>
    </lineage>
</organism>
<protein>
    <submittedName>
        <fullName evidence="2">Uncharacterized protein</fullName>
    </submittedName>
</protein>
<dbReference type="EMBL" id="QPFP01000647">
    <property type="protein sequence ID" value="TEB04104.1"/>
    <property type="molecule type" value="Genomic_DNA"/>
</dbReference>
<name>A0A4Y7R511_COPMI</name>
<accession>A0A4Y7R511</accession>
<dbReference type="AlphaFoldDB" id="A0A4Y7R511"/>
<evidence type="ECO:0000313" key="2">
    <source>
        <dbReference type="EMBL" id="TEB04104.1"/>
    </source>
</evidence>
<feature type="compositionally biased region" description="Polar residues" evidence="1">
    <location>
        <begin position="139"/>
        <end position="148"/>
    </location>
</feature>
<comment type="caution">
    <text evidence="2">The sequence shown here is derived from an EMBL/GenBank/DDBJ whole genome shotgun (WGS) entry which is preliminary data.</text>
</comment>
<sequence length="202" mass="22625">MSICTDIASPRHVNTKTSNNITTPESRLVTSRILVTCAQHHTLLTLPYRRITPRRFCASLFRPLSRLPFLTILPALRINPNQRHPDPLGPSQTQSPGTYVPSPLALHQSPTTPSTLHSSRPDPHRKTQVRQRPHFKFQKPTQSLEISSRPKSLSLFSVGHAHGPRPRCMIIRRGNLPACRNFGSYIQMRGLNRIGAPGASRS</sequence>
<feature type="region of interest" description="Disordered" evidence="1">
    <location>
        <begin position="81"/>
        <end position="148"/>
    </location>
</feature>
<feature type="compositionally biased region" description="Polar residues" evidence="1">
    <location>
        <begin position="108"/>
        <end position="118"/>
    </location>
</feature>
<reference evidence="2 3" key="1">
    <citation type="journal article" date="2019" name="Nat. Ecol. Evol.">
        <title>Megaphylogeny resolves global patterns of mushroom evolution.</title>
        <authorList>
            <person name="Varga T."/>
            <person name="Krizsan K."/>
            <person name="Foldi C."/>
            <person name="Dima B."/>
            <person name="Sanchez-Garcia M."/>
            <person name="Sanchez-Ramirez S."/>
            <person name="Szollosi G.J."/>
            <person name="Szarkandi J.G."/>
            <person name="Papp V."/>
            <person name="Albert L."/>
            <person name="Andreopoulos W."/>
            <person name="Angelini C."/>
            <person name="Antonin V."/>
            <person name="Barry K.W."/>
            <person name="Bougher N.L."/>
            <person name="Buchanan P."/>
            <person name="Buyck B."/>
            <person name="Bense V."/>
            <person name="Catcheside P."/>
            <person name="Chovatia M."/>
            <person name="Cooper J."/>
            <person name="Damon W."/>
            <person name="Desjardin D."/>
            <person name="Finy P."/>
            <person name="Geml J."/>
            <person name="Haridas S."/>
            <person name="Hughes K."/>
            <person name="Justo A."/>
            <person name="Karasinski D."/>
            <person name="Kautmanova I."/>
            <person name="Kiss B."/>
            <person name="Kocsube S."/>
            <person name="Kotiranta H."/>
            <person name="LaButti K.M."/>
            <person name="Lechner B.E."/>
            <person name="Liimatainen K."/>
            <person name="Lipzen A."/>
            <person name="Lukacs Z."/>
            <person name="Mihaltcheva S."/>
            <person name="Morgado L.N."/>
            <person name="Niskanen T."/>
            <person name="Noordeloos M.E."/>
            <person name="Ohm R.A."/>
            <person name="Ortiz-Santana B."/>
            <person name="Ovrebo C."/>
            <person name="Racz N."/>
            <person name="Riley R."/>
            <person name="Savchenko A."/>
            <person name="Shiryaev A."/>
            <person name="Soop K."/>
            <person name="Spirin V."/>
            <person name="Szebenyi C."/>
            <person name="Tomsovsky M."/>
            <person name="Tulloss R.E."/>
            <person name="Uehling J."/>
            <person name="Grigoriev I.V."/>
            <person name="Vagvolgyi C."/>
            <person name="Papp T."/>
            <person name="Martin F.M."/>
            <person name="Miettinen O."/>
            <person name="Hibbett D.S."/>
            <person name="Nagy L.G."/>
        </authorList>
    </citation>
    <scope>NUCLEOTIDE SEQUENCE [LARGE SCALE GENOMIC DNA]</scope>
    <source>
        <strain evidence="2 3">FP101781</strain>
    </source>
</reference>
<proteinExistence type="predicted"/>
<evidence type="ECO:0000313" key="3">
    <source>
        <dbReference type="Proteomes" id="UP000298030"/>
    </source>
</evidence>
<evidence type="ECO:0000256" key="1">
    <source>
        <dbReference type="SAM" id="MobiDB-lite"/>
    </source>
</evidence>
<dbReference type="Proteomes" id="UP000298030">
    <property type="component" value="Unassembled WGS sequence"/>
</dbReference>
<gene>
    <name evidence="2" type="ORF">FA13DRAFT_1302529</name>
</gene>